<dbReference type="EC" id="2.4.2.-" evidence="1"/>
<gene>
    <name evidence="4" type="ORF">PCOR1329_LOCUS21441</name>
</gene>
<dbReference type="PROSITE" id="PS51059">
    <property type="entry name" value="PARP_CATALYTIC"/>
    <property type="match status" value="1"/>
</dbReference>
<keyword evidence="2" id="KW-0732">Signal</keyword>
<keyword evidence="1" id="KW-0520">NAD</keyword>
<evidence type="ECO:0000313" key="4">
    <source>
        <dbReference type="EMBL" id="CAK0819449.1"/>
    </source>
</evidence>
<organism evidence="4 5">
    <name type="scientific">Prorocentrum cordatum</name>
    <dbReference type="NCBI Taxonomy" id="2364126"/>
    <lineage>
        <taxon>Eukaryota</taxon>
        <taxon>Sar</taxon>
        <taxon>Alveolata</taxon>
        <taxon>Dinophyceae</taxon>
        <taxon>Prorocentrales</taxon>
        <taxon>Prorocentraceae</taxon>
        <taxon>Prorocentrum</taxon>
    </lineage>
</organism>
<evidence type="ECO:0000259" key="3">
    <source>
        <dbReference type="PROSITE" id="PS51059"/>
    </source>
</evidence>
<sequence>RSIRSPIGPLLICILHCAWQGAGTAGVPNAGVQASPVHLGFRAAVAGLGLCRRNPCTSRVGDAEACEEEWEDDVVPDAPAYWSNRPRRSNSMAKYHYDQMVYVSKDKHAVLDEMLANTYHPKVTQDRPCPSGQHGRVRGGCPCVQPGALPGLPISYRVKRVIRVEDSKMWQRYPQRETIRAGRDGETLPEFDPPVSSDAVARQHGNVFHDLDKAGLNEVYLWHGTSVRAALNIAQDDFNMDFAGSSRGTMYGPGVYLAESCTKADEYARDEPGGYYEGVFAMLLCRVCMGKFNYTLERDETAGEKCLTGEYDSTLGDRLKSVGTFREFVVYNSDQLYPEYIIMYERVLSSDLPADVEERANTAFHTQLPAYWSSCHLNPLTTQFNLHVYVRFRTLRLLQKLVARTVDGRPPRVVKARRVENSVVWNSYVSYKRKLADRLTTLSTPDTPTPSFTEACELDGDRSAGGVHTDLLLQELHSEDCVSFDNIESRLNEHMLWHVTDRAGAEEIVKNDFKIEGGNWFRFKREHPRFGKGAYFAEHLDLEQASEEDGIRYVLFCRVACGDYYYTEQDTETDAHKSCRAAGKDSILANPCGQGPRQFVVLGNEGVYPEFVLELNCNEEPDPRTLEESDDDVAEVAEVEAPACELLQQCSIS</sequence>
<dbReference type="Gene3D" id="3.90.228.10">
    <property type="match status" value="2"/>
</dbReference>
<feature type="domain" description="PARP catalytic" evidence="3">
    <location>
        <begin position="86"/>
        <end position="353"/>
    </location>
</feature>
<reference evidence="4" key="1">
    <citation type="submission" date="2023-10" db="EMBL/GenBank/DDBJ databases">
        <authorList>
            <person name="Chen Y."/>
            <person name="Shah S."/>
            <person name="Dougan E. K."/>
            <person name="Thang M."/>
            <person name="Chan C."/>
        </authorList>
    </citation>
    <scope>NUCLEOTIDE SEQUENCE [LARGE SCALE GENOMIC DNA]</scope>
</reference>
<dbReference type="Pfam" id="PF00644">
    <property type="entry name" value="PARP"/>
    <property type="match status" value="2"/>
</dbReference>
<protein>
    <recommendedName>
        <fullName evidence="1">Poly [ADP-ribose] polymerase</fullName>
        <shortName evidence="1">PARP</shortName>
        <ecNumber evidence="1">2.4.2.-</ecNumber>
    </recommendedName>
</protein>
<feature type="non-terminal residue" evidence="4">
    <location>
        <position position="1"/>
    </location>
</feature>
<keyword evidence="1" id="KW-0808">Transferase</keyword>
<evidence type="ECO:0000313" key="5">
    <source>
        <dbReference type="Proteomes" id="UP001189429"/>
    </source>
</evidence>
<keyword evidence="1" id="KW-0328">Glycosyltransferase</keyword>
<dbReference type="Proteomes" id="UP001189429">
    <property type="component" value="Unassembled WGS sequence"/>
</dbReference>
<dbReference type="InterPro" id="IPR012317">
    <property type="entry name" value="Poly(ADP-ribose)pol_cat_dom"/>
</dbReference>
<dbReference type="SUPFAM" id="SSF56399">
    <property type="entry name" value="ADP-ribosylation"/>
    <property type="match status" value="2"/>
</dbReference>
<dbReference type="InterPro" id="IPR051712">
    <property type="entry name" value="ARTD-AVP"/>
</dbReference>
<proteinExistence type="predicted"/>
<accession>A0ABN9RRA3</accession>
<feature type="chain" id="PRO_5046885155" description="Poly [ADP-ribose] polymerase" evidence="2">
    <location>
        <begin position="25"/>
        <end position="653"/>
    </location>
</feature>
<dbReference type="PANTHER" id="PTHR45740:SF2">
    <property type="entry name" value="POLY [ADP-RIBOSE] POLYMERASE"/>
    <property type="match status" value="1"/>
</dbReference>
<dbReference type="PANTHER" id="PTHR45740">
    <property type="entry name" value="POLY [ADP-RIBOSE] POLYMERASE"/>
    <property type="match status" value="1"/>
</dbReference>
<dbReference type="EMBL" id="CAUYUJ010007067">
    <property type="protein sequence ID" value="CAK0819449.1"/>
    <property type="molecule type" value="Genomic_DNA"/>
</dbReference>
<name>A0ABN9RRA3_9DINO</name>
<evidence type="ECO:0000256" key="2">
    <source>
        <dbReference type="SAM" id="SignalP"/>
    </source>
</evidence>
<evidence type="ECO:0000256" key="1">
    <source>
        <dbReference type="RuleBase" id="RU362114"/>
    </source>
</evidence>
<keyword evidence="5" id="KW-1185">Reference proteome</keyword>
<comment type="caution">
    <text evidence="4">The sequence shown here is derived from an EMBL/GenBank/DDBJ whole genome shotgun (WGS) entry which is preliminary data.</text>
</comment>
<feature type="signal peptide" evidence="2">
    <location>
        <begin position="1"/>
        <end position="24"/>
    </location>
</feature>